<dbReference type="Gene3D" id="2.60.200.60">
    <property type="match status" value="2"/>
</dbReference>
<gene>
    <name evidence="1" type="ORF">F4V73_06955</name>
</gene>
<dbReference type="Proteomes" id="UP000322181">
    <property type="component" value="Unassembled WGS sequence"/>
</dbReference>
<dbReference type="InterPro" id="IPR008727">
    <property type="entry name" value="PAAR_motif"/>
</dbReference>
<dbReference type="Pfam" id="PF05488">
    <property type="entry name" value="PAAR_motif"/>
    <property type="match status" value="1"/>
</dbReference>
<dbReference type="EMBL" id="VXKB01000001">
    <property type="protein sequence ID" value="KAA8717573.1"/>
    <property type="molecule type" value="Genomic_DNA"/>
</dbReference>
<accession>A0A5M9RAJ9</accession>
<evidence type="ECO:0000313" key="1">
    <source>
        <dbReference type="EMBL" id="KAA8717573.1"/>
    </source>
</evidence>
<dbReference type="RefSeq" id="WP_067361372.1">
    <property type="nucleotide sequence ID" value="NZ_BAAAFS010000001.1"/>
</dbReference>
<dbReference type="CDD" id="cd14738">
    <property type="entry name" value="PAAR_2"/>
    <property type="match status" value="1"/>
</dbReference>
<organism evidence="1 2">
    <name type="scientific">Morganella psychrotolerans</name>
    <dbReference type="NCBI Taxonomy" id="368603"/>
    <lineage>
        <taxon>Bacteria</taxon>
        <taxon>Pseudomonadati</taxon>
        <taxon>Pseudomonadota</taxon>
        <taxon>Gammaproteobacteria</taxon>
        <taxon>Enterobacterales</taxon>
        <taxon>Morganellaceae</taxon>
        <taxon>Morganella</taxon>
    </lineage>
</organism>
<protein>
    <submittedName>
        <fullName evidence="1">Type VI secretion protein</fullName>
    </submittedName>
</protein>
<dbReference type="OrthoDB" id="9807902at2"/>
<name>A0A5M9RAJ9_9GAMM</name>
<comment type="caution">
    <text evidence="1">The sequence shown here is derived from an EMBL/GenBank/DDBJ whole genome shotgun (WGS) entry which is preliminary data.</text>
</comment>
<sequence>MKPAARTGDMHLCPGQTPPVPIPHVGGPVLPAPSTILIGGLPAATLGQMCVCTGIPDVIATGSMTVLLNNKPAARLGDSTAHGGTIISGMPSVLIGG</sequence>
<dbReference type="AlphaFoldDB" id="A0A5M9RAJ9"/>
<evidence type="ECO:0000313" key="2">
    <source>
        <dbReference type="Proteomes" id="UP000322181"/>
    </source>
</evidence>
<reference evidence="1 2" key="1">
    <citation type="submission" date="2019-09" db="EMBL/GenBank/DDBJ databases">
        <title>Draft genome sequence of various Type strains from the CCUG.</title>
        <authorList>
            <person name="Pineiro-Iglesias B."/>
            <person name="Tunovic T."/>
            <person name="Unosson C."/>
            <person name="Inganas E."/>
            <person name="Ohlen M."/>
            <person name="Cardew S."/>
            <person name="Jensie-Markopoulos S."/>
            <person name="Salva-Serra F."/>
            <person name="Jaen-Luchoro D."/>
            <person name="Karlsson R."/>
            <person name="Svensson-Stadler L."/>
            <person name="Chun J."/>
            <person name="Moore E."/>
        </authorList>
    </citation>
    <scope>NUCLEOTIDE SEQUENCE [LARGE SCALE GENOMIC DNA]</scope>
    <source>
        <strain evidence="1 2">CCUG 53682T</strain>
    </source>
</reference>
<proteinExistence type="predicted"/>